<keyword evidence="3" id="KW-0813">Transport</keyword>
<dbReference type="EMBL" id="JBHSXH010000015">
    <property type="protein sequence ID" value="MFC6825580.1"/>
    <property type="molecule type" value="Genomic_DNA"/>
</dbReference>
<dbReference type="PROSITE" id="PS00211">
    <property type="entry name" value="ABC_TRANSPORTER_1"/>
    <property type="match status" value="1"/>
</dbReference>
<gene>
    <name evidence="11" type="ORF">ACFQEV_11350</name>
</gene>
<dbReference type="InterPro" id="IPR050763">
    <property type="entry name" value="ABC_transporter_ATP-binding"/>
</dbReference>
<evidence type="ECO:0000313" key="12">
    <source>
        <dbReference type="Proteomes" id="UP001596408"/>
    </source>
</evidence>
<keyword evidence="5" id="KW-0547">Nucleotide-binding</keyword>
<keyword evidence="12" id="KW-1185">Reference proteome</keyword>
<evidence type="ECO:0000256" key="2">
    <source>
        <dbReference type="ARBA" id="ARBA00005417"/>
    </source>
</evidence>
<dbReference type="InterPro" id="IPR013525">
    <property type="entry name" value="ABC2_TM"/>
</dbReference>
<dbReference type="PANTHER" id="PTHR42711:SF5">
    <property type="entry name" value="ABC TRANSPORTER ATP-BINDING PROTEIN NATA"/>
    <property type="match status" value="1"/>
</dbReference>
<evidence type="ECO:0000256" key="9">
    <source>
        <dbReference type="SAM" id="Phobius"/>
    </source>
</evidence>
<feature type="transmembrane region" description="Helical" evidence="9">
    <location>
        <begin position="433"/>
        <end position="452"/>
    </location>
</feature>
<keyword evidence="7 9" id="KW-1133">Transmembrane helix</keyword>
<evidence type="ECO:0000313" key="11">
    <source>
        <dbReference type="EMBL" id="MFC6825580.1"/>
    </source>
</evidence>
<dbReference type="Pfam" id="PF00005">
    <property type="entry name" value="ABC_tran"/>
    <property type="match status" value="1"/>
</dbReference>
<proteinExistence type="inferred from homology"/>
<evidence type="ECO:0000256" key="8">
    <source>
        <dbReference type="ARBA" id="ARBA00023136"/>
    </source>
</evidence>
<feature type="domain" description="ABC transporter" evidence="10">
    <location>
        <begin position="2"/>
        <end position="229"/>
    </location>
</feature>
<feature type="transmembrane region" description="Helical" evidence="9">
    <location>
        <begin position="378"/>
        <end position="397"/>
    </location>
</feature>
<evidence type="ECO:0000256" key="5">
    <source>
        <dbReference type="ARBA" id="ARBA00022741"/>
    </source>
</evidence>
<dbReference type="InterPro" id="IPR003439">
    <property type="entry name" value="ABC_transporter-like_ATP-bd"/>
</dbReference>
<dbReference type="InterPro" id="IPR003593">
    <property type="entry name" value="AAA+_ATPase"/>
</dbReference>
<dbReference type="GO" id="GO:0016020">
    <property type="term" value="C:membrane"/>
    <property type="evidence" value="ECO:0007669"/>
    <property type="project" value="UniProtKB-SubCell"/>
</dbReference>
<dbReference type="PANTHER" id="PTHR42711">
    <property type="entry name" value="ABC TRANSPORTER ATP-BINDING PROTEIN"/>
    <property type="match status" value="1"/>
</dbReference>
<organism evidence="11 12">
    <name type="scientific">Halopelagius fulvigenes</name>
    <dbReference type="NCBI Taxonomy" id="1198324"/>
    <lineage>
        <taxon>Archaea</taxon>
        <taxon>Methanobacteriati</taxon>
        <taxon>Methanobacteriota</taxon>
        <taxon>Stenosarchaea group</taxon>
        <taxon>Halobacteria</taxon>
        <taxon>Halobacteriales</taxon>
        <taxon>Haloferacaceae</taxon>
    </lineage>
</organism>
<keyword evidence="8 9" id="KW-0472">Membrane</keyword>
<keyword evidence="6 11" id="KW-0067">ATP-binding</keyword>
<dbReference type="Pfam" id="PF12698">
    <property type="entry name" value="ABC2_membrane_3"/>
    <property type="match status" value="1"/>
</dbReference>
<reference evidence="11 12" key="1">
    <citation type="journal article" date="2019" name="Int. J. Syst. Evol. Microbiol.">
        <title>The Global Catalogue of Microorganisms (GCM) 10K type strain sequencing project: providing services to taxonomists for standard genome sequencing and annotation.</title>
        <authorList>
            <consortium name="The Broad Institute Genomics Platform"/>
            <consortium name="The Broad Institute Genome Sequencing Center for Infectious Disease"/>
            <person name="Wu L."/>
            <person name="Ma J."/>
        </authorList>
    </citation>
    <scope>NUCLEOTIDE SEQUENCE [LARGE SCALE GENOMIC DNA]</scope>
    <source>
        <strain evidence="11 12">YIM 94188</strain>
    </source>
</reference>
<dbReference type="AlphaFoldDB" id="A0ABD5U3C9"/>
<dbReference type="SUPFAM" id="SSF52540">
    <property type="entry name" value="P-loop containing nucleoside triphosphate hydrolases"/>
    <property type="match status" value="1"/>
</dbReference>
<evidence type="ECO:0000259" key="10">
    <source>
        <dbReference type="PROSITE" id="PS50893"/>
    </source>
</evidence>
<evidence type="ECO:0000256" key="6">
    <source>
        <dbReference type="ARBA" id="ARBA00022840"/>
    </source>
</evidence>
<keyword evidence="4 9" id="KW-0812">Transmembrane</keyword>
<evidence type="ECO:0000256" key="1">
    <source>
        <dbReference type="ARBA" id="ARBA00004141"/>
    </source>
</evidence>
<comment type="subcellular location">
    <subcellularLocation>
        <location evidence="1">Membrane</location>
        <topology evidence="1">Multi-pass membrane protein</topology>
    </subcellularLocation>
</comment>
<accession>A0ABD5U3C9</accession>
<dbReference type="SMART" id="SM00382">
    <property type="entry name" value="AAA"/>
    <property type="match status" value="1"/>
</dbReference>
<sequence>MITVENLRKTYEGFPAVVGSSFEVDRGEIFGVVGPNGAGKTTTLKMLAGLIEPTAGAARVGEFDAGDPEMRRCLGFLPEESPLYEDMTPRSYLRFFADLHDVPYAEATRRTERTFDRLELEHRERRLGDMSKGMKRKVAIARSLVNDPDLLIYDEPASGLDPLTTNYVLEFTRELAERGKTIVFSAHNLYHVESVCDRVVIMNRGEIIARGTVPEIRDEHGETTYHVFTTVPVPDAEPVGDGRHRRVVADMDAVESVRAAAESAGGEVDVAVSGDATSDLIRAASSVGGIDARPYRSEDAAMWAFDRGDADAVLSAERLHGRVFVTATAPDSNIATTVVVVRLRDALREFERTERAERSAFLTSSTLELPSETKSSPYYGFTYTVLVPLLLYLPVFISGSITVDSITEEIDRGTLELLRVAPLSLSDVVDGKLLAAATLAPAQSVLWILLLGVNGTPVSNPLSLLVMVAALSTLVCSLGAAVALLSPERRAA</sequence>
<comment type="similarity">
    <text evidence="2">Belongs to the ABC transporter superfamily.</text>
</comment>
<evidence type="ECO:0000256" key="7">
    <source>
        <dbReference type="ARBA" id="ARBA00022989"/>
    </source>
</evidence>
<dbReference type="GO" id="GO:0005524">
    <property type="term" value="F:ATP binding"/>
    <property type="evidence" value="ECO:0007669"/>
    <property type="project" value="UniProtKB-KW"/>
</dbReference>
<dbReference type="CDD" id="cd03230">
    <property type="entry name" value="ABC_DR_subfamily_A"/>
    <property type="match status" value="1"/>
</dbReference>
<dbReference type="PROSITE" id="PS50893">
    <property type="entry name" value="ABC_TRANSPORTER_2"/>
    <property type="match status" value="1"/>
</dbReference>
<comment type="caution">
    <text evidence="11">The sequence shown here is derived from an EMBL/GenBank/DDBJ whole genome shotgun (WGS) entry which is preliminary data.</text>
</comment>
<evidence type="ECO:0000256" key="3">
    <source>
        <dbReference type="ARBA" id="ARBA00022448"/>
    </source>
</evidence>
<dbReference type="InterPro" id="IPR017871">
    <property type="entry name" value="ABC_transporter-like_CS"/>
</dbReference>
<evidence type="ECO:0000256" key="4">
    <source>
        <dbReference type="ARBA" id="ARBA00022692"/>
    </source>
</evidence>
<dbReference type="Gene3D" id="3.40.50.300">
    <property type="entry name" value="P-loop containing nucleotide triphosphate hydrolases"/>
    <property type="match status" value="1"/>
</dbReference>
<dbReference type="RefSeq" id="WP_379695939.1">
    <property type="nucleotide sequence ID" value="NZ_JBHSXH010000015.1"/>
</dbReference>
<feature type="transmembrane region" description="Helical" evidence="9">
    <location>
        <begin position="464"/>
        <end position="485"/>
    </location>
</feature>
<protein>
    <submittedName>
        <fullName evidence="11">ATP-binding cassette domain-containing protein</fullName>
    </submittedName>
</protein>
<name>A0ABD5U3C9_9EURY</name>
<dbReference type="Proteomes" id="UP001596408">
    <property type="component" value="Unassembled WGS sequence"/>
</dbReference>
<dbReference type="InterPro" id="IPR027417">
    <property type="entry name" value="P-loop_NTPase"/>
</dbReference>